<dbReference type="PROSITE" id="PS51257">
    <property type="entry name" value="PROKAR_LIPOPROTEIN"/>
    <property type="match status" value="1"/>
</dbReference>
<proteinExistence type="predicted"/>
<name>A0ABS2MCN6_9ACTN</name>
<dbReference type="RefSeq" id="WP_193668561.1">
    <property type="nucleotide sequence ID" value="NZ_JACDTV010000005.1"/>
</dbReference>
<accession>A0ABS2MCN6</accession>
<sequence length="349" mass="36963">MPRPPRRALVGVALVVLLGLGGLGACRDDASEPDDESGAPFMLPVGSPRYDHRAPAWAVGTTLHVGEVTMELDPAPTAFVVTRWGVHYLAEGSLWWSDGGAAERVARVGTDELSLSADGRHLGLLDAARGRQDQFGAHLAVPVVLDARTGEQVLREPAPVEELGDLADLYEDAETGFLGFADDAAYAADPVAGGTLRLPLDGSEPELVRPERALALAGERGTPVRLRETADGRLRVARPREQSTAQGWLSPGSDAVVAAERTTGVWYDAVDGTAHEVETGDRFFYMGGWVDDRTFYGAASARGSALGPSGRTVVVACTLGERRCESVGTEFALPERPQLLFGTGRPAGQ</sequence>
<dbReference type="EMBL" id="JAFBBZ010000001">
    <property type="protein sequence ID" value="MBM7508959.1"/>
    <property type="molecule type" value="Genomic_DNA"/>
</dbReference>
<protein>
    <recommendedName>
        <fullName evidence="3">DUF4178 domain-containing protein</fullName>
    </recommendedName>
</protein>
<comment type="caution">
    <text evidence="1">The sequence shown here is derived from an EMBL/GenBank/DDBJ whole genome shotgun (WGS) entry which is preliminary data.</text>
</comment>
<gene>
    <name evidence="1" type="ORF">JOE61_002773</name>
</gene>
<keyword evidence="2" id="KW-1185">Reference proteome</keyword>
<evidence type="ECO:0000313" key="2">
    <source>
        <dbReference type="Proteomes" id="UP000732378"/>
    </source>
</evidence>
<organism evidence="1 2">
    <name type="scientific">Nocardioides salarius</name>
    <dbReference type="NCBI Taxonomy" id="374513"/>
    <lineage>
        <taxon>Bacteria</taxon>
        <taxon>Bacillati</taxon>
        <taxon>Actinomycetota</taxon>
        <taxon>Actinomycetes</taxon>
        <taxon>Propionibacteriales</taxon>
        <taxon>Nocardioidaceae</taxon>
        <taxon>Nocardioides</taxon>
    </lineage>
</organism>
<reference evidence="1 2" key="1">
    <citation type="submission" date="2021-01" db="EMBL/GenBank/DDBJ databases">
        <title>Sequencing the genomes of 1000 actinobacteria strains.</title>
        <authorList>
            <person name="Klenk H.-P."/>
        </authorList>
    </citation>
    <scope>NUCLEOTIDE SEQUENCE [LARGE SCALE GENOMIC DNA]</scope>
    <source>
        <strain evidence="1 2">DSM 18239</strain>
    </source>
</reference>
<dbReference type="Proteomes" id="UP000732378">
    <property type="component" value="Unassembled WGS sequence"/>
</dbReference>
<evidence type="ECO:0000313" key="1">
    <source>
        <dbReference type="EMBL" id="MBM7508959.1"/>
    </source>
</evidence>
<evidence type="ECO:0008006" key="3">
    <source>
        <dbReference type="Google" id="ProtNLM"/>
    </source>
</evidence>